<protein>
    <submittedName>
        <fullName evidence="1">Uncharacterized protein</fullName>
    </submittedName>
</protein>
<reference evidence="1" key="1">
    <citation type="submission" date="2018-02" db="EMBL/GenBank/DDBJ databases">
        <title>Rhizophora mucronata_Transcriptome.</title>
        <authorList>
            <person name="Meera S.P."/>
            <person name="Sreeshan A."/>
            <person name="Augustine A."/>
        </authorList>
    </citation>
    <scope>NUCLEOTIDE SEQUENCE</scope>
    <source>
        <tissue evidence="1">Leaf</tissue>
    </source>
</reference>
<organism evidence="1">
    <name type="scientific">Rhizophora mucronata</name>
    <name type="common">Asiatic mangrove</name>
    <dbReference type="NCBI Taxonomy" id="61149"/>
    <lineage>
        <taxon>Eukaryota</taxon>
        <taxon>Viridiplantae</taxon>
        <taxon>Streptophyta</taxon>
        <taxon>Embryophyta</taxon>
        <taxon>Tracheophyta</taxon>
        <taxon>Spermatophyta</taxon>
        <taxon>Magnoliopsida</taxon>
        <taxon>eudicotyledons</taxon>
        <taxon>Gunneridae</taxon>
        <taxon>Pentapetalae</taxon>
        <taxon>rosids</taxon>
        <taxon>fabids</taxon>
        <taxon>Malpighiales</taxon>
        <taxon>Rhizophoraceae</taxon>
        <taxon>Rhizophora</taxon>
    </lineage>
</organism>
<evidence type="ECO:0000313" key="1">
    <source>
        <dbReference type="EMBL" id="MBX49256.1"/>
    </source>
</evidence>
<proteinExistence type="predicted"/>
<accession>A0A2P2P399</accession>
<dbReference type="EMBL" id="GGEC01068772">
    <property type="protein sequence ID" value="MBX49256.1"/>
    <property type="molecule type" value="Transcribed_RNA"/>
</dbReference>
<name>A0A2P2P399_RHIMU</name>
<sequence>MATGWFLTYCRYFAWPHQRIYGETFLFTGQVKHAFFFLS</sequence>
<dbReference type="AlphaFoldDB" id="A0A2P2P399"/>